<evidence type="ECO:0000256" key="5">
    <source>
        <dbReference type="ARBA" id="ARBA00023204"/>
    </source>
</evidence>
<evidence type="ECO:0000256" key="7">
    <source>
        <dbReference type="HAMAP-Rule" id="MF_00201"/>
    </source>
</evidence>
<dbReference type="GO" id="GO:0006302">
    <property type="term" value="P:double-strand break repair"/>
    <property type="evidence" value="ECO:0007669"/>
    <property type="project" value="TreeGrafter"/>
</dbReference>
<accession>A0A1F5RZ77</accession>
<evidence type="ECO:0000256" key="1">
    <source>
        <dbReference type="ARBA" id="ARBA00007452"/>
    </source>
</evidence>
<dbReference type="PANTHER" id="PTHR33991">
    <property type="entry name" value="DNA REPAIR PROTEIN RECO"/>
    <property type="match status" value="1"/>
</dbReference>
<evidence type="ECO:0000259" key="8">
    <source>
        <dbReference type="Pfam" id="PF11967"/>
    </source>
</evidence>
<dbReference type="SUPFAM" id="SSF50249">
    <property type="entry name" value="Nucleic acid-binding proteins"/>
    <property type="match status" value="1"/>
</dbReference>
<comment type="similarity">
    <text evidence="1 7">Belongs to the RecO family.</text>
</comment>
<keyword evidence="4 7" id="KW-0233">DNA recombination</keyword>
<dbReference type="Proteomes" id="UP000177691">
    <property type="component" value="Unassembled WGS sequence"/>
</dbReference>
<evidence type="ECO:0000256" key="6">
    <source>
        <dbReference type="ARBA" id="ARBA00033409"/>
    </source>
</evidence>
<dbReference type="EMBL" id="MFFU01000007">
    <property type="protein sequence ID" value="OGF19714.1"/>
    <property type="molecule type" value="Genomic_DNA"/>
</dbReference>
<organism evidence="9 10">
    <name type="scientific">Candidatus Falkowbacteria bacterium RIFCSPHIGHO2_02_FULL_45_15</name>
    <dbReference type="NCBI Taxonomy" id="1797987"/>
    <lineage>
        <taxon>Bacteria</taxon>
        <taxon>Candidatus Falkowiibacteriota</taxon>
    </lineage>
</organism>
<reference evidence="9 10" key="1">
    <citation type="journal article" date="2016" name="Nat. Commun.">
        <title>Thousands of microbial genomes shed light on interconnected biogeochemical processes in an aquifer system.</title>
        <authorList>
            <person name="Anantharaman K."/>
            <person name="Brown C.T."/>
            <person name="Hug L.A."/>
            <person name="Sharon I."/>
            <person name="Castelle C.J."/>
            <person name="Probst A.J."/>
            <person name="Thomas B.C."/>
            <person name="Singh A."/>
            <person name="Wilkins M.J."/>
            <person name="Karaoz U."/>
            <person name="Brodie E.L."/>
            <person name="Williams K.H."/>
            <person name="Hubbard S.S."/>
            <person name="Banfield J.F."/>
        </authorList>
    </citation>
    <scope>NUCLEOTIDE SEQUENCE [LARGE SCALE GENOMIC DNA]</scope>
</reference>
<evidence type="ECO:0000256" key="2">
    <source>
        <dbReference type="ARBA" id="ARBA00021310"/>
    </source>
</evidence>
<dbReference type="GO" id="GO:0043590">
    <property type="term" value="C:bacterial nucleoid"/>
    <property type="evidence" value="ECO:0007669"/>
    <property type="project" value="TreeGrafter"/>
</dbReference>
<protein>
    <recommendedName>
        <fullName evidence="2 7">DNA repair protein RecO</fullName>
    </recommendedName>
    <alternativeName>
        <fullName evidence="6 7">Recombination protein O</fullName>
    </alternativeName>
</protein>
<evidence type="ECO:0000313" key="10">
    <source>
        <dbReference type="Proteomes" id="UP000177691"/>
    </source>
</evidence>
<proteinExistence type="inferred from homology"/>
<dbReference type="InterPro" id="IPR042242">
    <property type="entry name" value="RecO_C"/>
</dbReference>
<name>A0A1F5RZ77_9BACT</name>
<dbReference type="PANTHER" id="PTHR33991:SF1">
    <property type="entry name" value="DNA REPAIR PROTEIN RECO"/>
    <property type="match status" value="1"/>
</dbReference>
<dbReference type="InterPro" id="IPR012340">
    <property type="entry name" value="NA-bd_OB-fold"/>
</dbReference>
<comment type="caution">
    <text evidence="9">The sequence shown here is derived from an EMBL/GenBank/DDBJ whole genome shotgun (WGS) entry which is preliminary data.</text>
</comment>
<dbReference type="NCBIfam" id="TIGR00613">
    <property type="entry name" value="reco"/>
    <property type="match status" value="1"/>
</dbReference>
<dbReference type="GO" id="GO:0006310">
    <property type="term" value="P:DNA recombination"/>
    <property type="evidence" value="ECO:0007669"/>
    <property type="project" value="UniProtKB-UniRule"/>
</dbReference>
<dbReference type="InterPro" id="IPR003717">
    <property type="entry name" value="RecO"/>
</dbReference>
<dbReference type="AlphaFoldDB" id="A0A1F5RZ77"/>
<sequence length="246" mass="27937">MEVTYKTQGIILQREQYGENDSRVFVYTSDFGKLELVARGTQKLSSKLAAHLEPLNLCEIMVVRGKQYDYLGTAISEEVFAGIKDDYDKTTVAGEILKLVNEVTKEKQAEQAIFLLLKEFFSILNDVETRHGASLLEILFSAFTLKFLSLLGYAPQLERCVVCQKTIELDNNKFSFSHGGMVCKMCNAPDSVAISNEAVKIMRLALTPNWQEILKLTIPNELRTETGRLATQFKEYCLVDFLRQKR</sequence>
<evidence type="ECO:0000256" key="4">
    <source>
        <dbReference type="ARBA" id="ARBA00023172"/>
    </source>
</evidence>
<evidence type="ECO:0000313" key="9">
    <source>
        <dbReference type="EMBL" id="OGF19714.1"/>
    </source>
</evidence>
<dbReference type="HAMAP" id="MF_00201">
    <property type="entry name" value="RecO"/>
    <property type="match status" value="1"/>
</dbReference>
<keyword evidence="3 7" id="KW-0227">DNA damage</keyword>
<dbReference type="InterPro" id="IPR022572">
    <property type="entry name" value="DNA_rep/recomb_RecO_N"/>
</dbReference>
<dbReference type="Pfam" id="PF11967">
    <property type="entry name" value="RecO_N"/>
    <property type="match status" value="1"/>
</dbReference>
<dbReference type="Pfam" id="PF02565">
    <property type="entry name" value="RecO_C"/>
    <property type="match status" value="1"/>
</dbReference>
<evidence type="ECO:0000256" key="3">
    <source>
        <dbReference type="ARBA" id="ARBA00022763"/>
    </source>
</evidence>
<dbReference type="Gene3D" id="1.20.1440.120">
    <property type="entry name" value="Recombination protein O, C-terminal domain"/>
    <property type="match status" value="1"/>
</dbReference>
<dbReference type="Gene3D" id="2.40.50.140">
    <property type="entry name" value="Nucleic acid-binding proteins"/>
    <property type="match status" value="1"/>
</dbReference>
<keyword evidence="5 7" id="KW-0234">DNA repair</keyword>
<dbReference type="SUPFAM" id="SSF57863">
    <property type="entry name" value="ArfGap/RecO-like zinc finger"/>
    <property type="match status" value="1"/>
</dbReference>
<gene>
    <name evidence="7" type="primary">recO</name>
    <name evidence="9" type="ORF">A3D54_02290</name>
</gene>
<feature type="domain" description="DNA replication/recombination mediator RecO N-terminal" evidence="8">
    <location>
        <begin position="1"/>
        <end position="71"/>
    </location>
</feature>
<comment type="function">
    <text evidence="7">Involved in DNA repair and RecF pathway recombination.</text>
</comment>
<dbReference type="InterPro" id="IPR037278">
    <property type="entry name" value="ARFGAP/RecO"/>
</dbReference>